<sequence length="106" mass="11720">MAGCVKEVRFVGRALDELREFPPEAKHDSGVELPMPSVGRGVREIRVSTGQGIYRTLYTTVLGDCVYVLHCFTKKSAKTPQSAITLGKQRLQAARSDAEKERSNKP</sequence>
<name>A0A1B8SDW9_9MYCO</name>
<comment type="caution">
    <text evidence="1">The sequence shown here is derived from an EMBL/GenBank/DDBJ whole genome shotgun (WGS) entry which is preliminary data.</text>
</comment>
<gene>
    <name evidence="1" type="ORF">ACT18_15135</name>
</gene>
<reference evidence="1 2" key="1">
    <citation type="submission" date="2015-06" db="EMBL/GenBank/DDBJ databases">
        <title>Genome sequence of Mycobacterium kumamotonense strain Roo.</title>
        <authorList>
            <person name="Greninger A.L."/>
            <person name="Cunningham G."/>
            <person name="Miller S."/>
        </authorList>
    </citation>
    <scope>NUCLEOTIDE SEQUENCE [LARGE SCALE GENOMIC DNA]</scope>
    <source>
        <strain evidence="1 2">Roo</strain>
    </source>
</reference>
<evidence type="ECO:0000313" key="1">
    <source>
        <dbReference type="EMBL" id="OBY30951.1"/>
    </source>
</evidence>
<keyword evidence="2" id="KW-1185">Reference proteome</keyword>
<accession>A0A1B8SDW9</accession>
<evidence type="ECO:0000313" key="2">
    <source>
        <dbReference type="Proteomes" id="UP000092668"/>
    </source>
</evidence>
<organism evidence="1 2">
    <name type="scientific">Mycolicibacter kumamotonensis</name>
    <dbReference type="NCBI Taxonomy" id="354243"/>
    <lineage>
        <taxon>Bacteria</taxon>
        <taxon>Bacillati</taxon>
        <taxon>Actinomycetota</taxon>
        <taxon>Actinomycetes</taxon>
        <taxon>Mycobacteriales</taxon>
        <taxon>Mycobacteriaceae</taxon>
        <taxon>Mycolicibacter</taxon>
    </lineage>
</organism>
<proteinExistence type="predicted"/>
<dbReference type="Pfam" id="PF05973">
    <property type="entry name" value="Gp49"/>
    <property type="match status" value="1"/>
</dbReference>
<dbReference type="Proteomes" id="UP000092668">
    <property type="component" value="Unassembled WGS sequence"/>
</dbReference>
<dbReference type="EMBL" id="LFOE01000023">
    <property type="protein sequence ID" value="OBY30951.1"/>
    <property type="molecule type" value="Genomic_DNA"/>
</dbReference>
<dbReference type="InterPro" id="IPR009241">
    <property type="entry name" value="HigB-like"/>
</dbReference>
<evidence type="ECO:0008006" key="3">
    <source>
        <dbReference type="Google" id="ProtNLM"/>
    </source>
</evidence>
<protein>
    <recommendedName>
        <fullName evidence="3">Type II toxin-antitoxin system RelE/ParE family toxin</fullName>
    </recommendedName>
</protein>
<dbReference type="AlphaFoldDB" id="A0A1B8SDW9"/>